<evidence type="ECO:0008006" key="2">
    <source>
        <dbReference type="Google" id="ProtNLM"/>
    </source>
</evidence>
<sequence>MNYTRLNTSISDGVGHIQLAAPDEFNRMPPAFWKEFPAAVLDMDSSGSVRVLVISAQGKHFSSGMDTAAFTAPATEQSFDAGRRGERARRNLAGMQDTFTTIETVRMPVLAAIQGACIGGGVDMVSACDVRYCTSDAFFCIQEINIGLSADVGTLQRLPNLIPDGLMRELAYTGRRLFAEEAKEVGLVNNVYATHDEMLTSVMSIAKEIASKSPLAVTSTKHLLNYGRQHSIQETLEYQSVWMGAVSQGTEMQTYFRAKSDGGEPSYEDLPPLD</sequence>
<protein>
    <recommendedName>
        <fullName evidence="2">Enoyl-CoA hydratase</fullName>
    </recommendedName>
</protein>
<dbReference type="GO" id="GO:0016853">
    <property type="term" value="F:isomerase activity"/>
    <property type="evidence" value="ECO:0007669"/>
    <property type="project" value="InterPro"/>
</dbReference>
<accession>A0A381PWC6</accession>
<proteinExistence type="predicted"/>
<dbReference type="PANTHER" id="PTHR43149">
    <property type="entry name" value="ENOYL-COA HYDRATASE"/>
    <property type="match status" value="1"/>
</dbReference>
<dbReference type="Pfam" id="PF00378">
    <property type="entry name" value="ECH_1"/>
    <property type="match status" value="1"/>
</dbReference>
<dbReference type="UniPathway" id="UPA00659"/>
<dbReference type="PROSITE" id="PS00166">
    <property type="entry name" value="ENOYL_COA_HYDRATASE"/>
    <property type="match status" value="1"/>
</dbReference>
<dbReference type="EMBL" id="UINC01001106">
    <property type="protein sequence ID" value="SUZ70964.1"/>
    <property type="molecule type" value="Genomic_DNA"/>
</dbReference>
<dbReference type="PANTHER" id="PTHR43149:SF3">
    <property type="entry name" value="DELTA(3,5)-DELTA(2,4)-DIENOYL-COA ISOMERASE, PEROXISOMAL-LIKE"/>
    <property type="match status" value="1"/>
</dbReference>
<dbReference type="InterPro" id="IPR029045">
    <property type="entry name" value="ClpP/crotonase-like_dom_sf"/>
</dbReference>
<dbReference type="AlphaFoldDB" id="A0A381PWC6"/>
<reference evidence="1" key="1">
    <citation type="submission" date="2018-05" db="EMBL/GenBank/DDBJ databases">
        <authorList>
            <person name="Lanie J.A."/>
            <person name="Ng W.-L."/>
            <person name="Kazmierczak K.M."/>
            <person name="Andrzejewski T.M."/>
            <person name="Davidsen T.M."/>
            <person name="Wayne K.J."/>
            <person name="Tettelin H."/>
            <person name="Glass J.I."/>
            <person name="Rusch D."/>
            <person name="Podicherti R."/>
            <person name="Tsui H.-C.T."/>
            <person name="Winkler M.E."/>
        </authorList>
    </citation>
    <scope>NUCLEOTIDE SEQUENCE</scope>
</reference>
<dbReference type="InterPro" id="IPR001753">
    <property type="entry name" value="Enoyl-CoA_hydra/iso"/>
</dbReference>
<dbReference type="CDD" id="cd06558">
    <property type="entry name" value="crotonase-like"/>
    <property type="match status" value="1"/>
</dbReference>
<organism evidence="1">
    <name type="scientific">marine metagenome</name>
    <dbReference type="NCBI Taxonomy" id="408172"/>
    <lineage>
        <taxon>unclassified sequences</taxon>
        <taxon>metagenomes</taxon>
        <taxon>ecological metagenomes</taxon>
    </lineage>
</organism>
<dbReference type="InterPro" id="IPR014748">
    <property type="entry name" value="Enoyl-CoA_hydra_C"/>
</dbReference>
<dbReference type="InterPro" id="IPR018376">
    <property type="entry name" value="Enoyl-CoA_hyd/isom_CS"/>
</dbReference>
<dbReference type="SUPFAM" id="SSF52096">
    <property type="entry name" value="ClpP/crotonase"/>
    <property type="match status" value="1"/>
</dbReference>
<gene>
    <name evidence="1" type="ORF">METZ01_LOCUS23818</name>
</gene>
<name>A0A381PWC6_9ZZZZ</name>
<evidence type="ECO:0000313" key="1">
    <source>
        <dbReference type="EMBL" id="SUZ70964.1"/>
    </source>
</evidence>
<dbReference type="GO" id="GO:0006635">
    <property type="term" value="P:fatty acid beta-oxidation"/>
    <property type="evidence" value="ECO:0007669"/>
    <property type="project" value="UniProtKB-UniPathway"/>
</dbReference>
<dbReference type="Gene3D" id="1.10.12.10">
    <property type="entry name" value="Lyase 2-enoyl-coa Hydratase, Chain A, domain 2"/>
    <property type="match status" value="1"/>
</dbReference>
<dbReference type="InterPro" id="IPR045002">
    <property type="entry name" value="Ech1-like"/>
</dbReference>
<dbReference type="Gene3D" id="3.90.226.10">
    <property type="entry name" value="2-enoyl-CoA Hydratase, Chain A, domain 1"/>
    <property type="match status" value="1"/>
</dbReference>